<reference evidence="2" key="1">
    <citation type="journal article" date="2016" name="Nat. Biotechnol.">
        <title>Sequencing wild and cultivated cassava and related species reveals extensive interspecific hybridization and genetic diversity.</title>
        <authorList>
            <person name="Bredeson J.V."/>
            <person name="Lyons J.B."/>
            <person name="Prochnik S.E."/>
            <person name="Wu G.A."/>
            <person name="Ha C.M."/>
            <person name="Edsinger-Gonzales E."/>
            <person name="Grimwood J."/>
            <person name="Schmutz J."/>
            <person name="Rabbi I.Y."/>
            <person name="Egesi C."/>
            <person name="Nauluvula P."/>
            <person name="Lebot V."/>
            <person name="Ndunguru J."/>
            <person name="Mkamilo G."/>
            <person name="Bart R.S."/>
            <person name="Setter T.L."/>
            <person name="Gleadow R.M."/>
            <person name="Kulakow P."/>
            <person name="Ferguson M.E."/>
            <person name="Rounsley S."/>
            <person name="Rokhsar D.S."/>
        </authorList>
    </citation>
    <scope>NUCLEOTIDE SEQUENCE [LARGE SCALE GENOMIC DNA]</scope>
    <source>
        <strain evidence="2">cv. AM560-2</strain>
    </source>
</reference>
<evidence type="ECO:0000313" key="1">
    <source>
        <dbReference type="EMBL" id="KAG8662123.1"/>
    </source>
</evidence>
<proteinExistence type="predicted"/>
<keyword evidence="2" id="KW-1185">Reference proteome</keyword>
<protein>
    <submittedName>
        <fullName evidence="1">Uncharacterized protein</fullName>
    </submittedName>
</protein>
<sequence>MFSPSFPFPFIFFFLHSLLSSFFYSPFKISFTPLLDCHCCNYCYNWILHLGRR</sequence>
<gene>
    <name evidence="1" type="ORF">MANES_01G066150v8</name>
</gene>
<organism evidence="1 2">
    <name type="scientific">Manihot esculenta</name>
    <name type="common">Cassava</name>
    <name type="synonym">Jatropha manihot</name>
    <dbReference type="NCBI Taxonomy" id="3983"/>
    <lineage>
        <taxon>Eukaryota</taxon>
        <taxon>Viridiplantae</taxon>
        <taxon>Streptophyta</taxon>
        <taxon>Embryophyta</taxon>
        <taxon>Tracheophyta</taxon>
        <taxon>Spermatophyta</taxon>
        <taxon>Magnoliopsida</taxon>
        <taxon>eudicotyledons</taxon>
        <taxon>Gunneridae</taxon>
        <taxon>Pentapetalae</taxon>
        <taxon>rosids</taxon>
        <taxon>fabids</taxon>
        <taxon>Malpighiales</taxon>
        <taxon>Euphorbiaceae</taxon>
        <taxon>Crotonoideae</taxon>
        <taxon>Manihoteae</taxon>
        <taxon>Manihot</taxon>
    </lineage>
</organism>
<dbReference type="Proteomes" id="UP000091857">
    <property type="component" value="Chromosome 1"/>
</dbReference>
<name>A0ACB7IDL9_MANES</name>
<evidence type="ECO:0000313" key="2">
    <source>
        <dbReference type="Proteomes" id="UP000091857"/>
    </source>
</evidence>
<dbReference type="EMBL" id="CM004387">
    <property type="protein sequence ID" value="KAG8662123.1"/>
    <property type="molecule type" value="Genomic_DNA"/>
</dbReference>
<accession>A0ACB7IDL9</accession>
<comment type="caution">
    <text evidence="1">The sequence shown here is derived from an EMBL/GenBank/DDBJ whole genome shotgun (WGS) entry which is preliminary data.</text>
</comment>